<dbReference type="EMBL" id="VJMJ01000012">
    <property type="protein sequence ID" value="KAF0743754.1"/>
    <property type="molecule type" value="Genomic_DNA"/>
</dbReference>
<keyword evidence="3" id="KW-1185">Reference proteome</keyword>
<feature type="compositionally biased region" description="Basic and acidic residues" evidence="1">
    <location>
        <begin position="80"/>
        <end position="92"/>
    </location>
</feature>
<proteinExistence type="predicted"/>
<feature type="region of interest" description="Disordered" evidence="1">
    <location>
        <begin position="73"/>
        <end position="92"/>
    </location>
</feature>
<dbReference type="Proteomes" id="UP000481153">
    <property type="component" value="Unassembled WGS sequence"/>
</dbReference>
<evidence type="ECO:0000256" key="1">
    <source>
        <dbReference type="SAM" id="MobiDB-lite"/>
    </source>
</evidence>
<comment type="caution">
    <text evidence="2">The sequence shown here is derived from an EMBL/GenBank/DDBJ whole genome shotgun (WGS) entry which is preliminary data.</text>
</comment>
<reference evidence="2 3" key="1">
    <citation type="submission" date="2019-07" db="EMBL/GenBank/DDBJ databases">
        <title>Genomics analysis of Aphanomyces spp. identifies a new class of oomycete effector associated with host adaptation.</title>
        <authorList>
            <person name="Gaulin E."/>
        </authorList>
    </citation>
    <scope>NUCLEOTIDE SEQUENCE [LARGE SCALE GENOMIC DNA]</scope>
    <source>
        <strain evidence="2 3">ATCC 201684</strain>
    </source>
</reference>
<name>A0A6G0XT21_9STRA</name>
<dbReference type="AlphaFoldDB" id="A0A6G0XT21"/>
<organism evidence="2 3">
    <name type="scientific">Aphanomyces euteiches</name>
    <dbReference type="NCBI Taxonomy" id="100861"/>
    <lineage>
        <taxon>Eukaryota</taxon>
        <taxon>Sar</taxon>
        <taxon>Stramenopiles</taxon>
        <taxon>Oomycota</taxon>
        <taxon>Saprolegniomycetes</taxon>
        <taxon>Saprolegniales</taxon>
        <taxon>Verrucalvaceae</taxon>
        <taxon>Aphanomyces</taxon>
    </lineage>
</organism>
<sequence>MPQASPAMLRASPELTCIFRAAWPEVFHVVSGRGSSECRENGVNLCKEKFTTLKCLRLPKATRKNFANLHMMSDKISPARQHDDTKTLRWKR</sequence>
<accession>A0A6G0XT21</accession>
<protein>
    <submittedName>
        <fullName evidence="2">Uncharacterized protein</fullName>
    </submittedName>
</protein>
<gene>
    <name evidence="2" type="ORF">Ae201684_001408</name>
</gene>
<evidence type="ECO:0000313" key="2">
    <source>
        <dbReference type="EMBL" id="KAF0743754.1"/>
    </source>
</evidence>
<evidence type="ECO:0000313" key="3">
    <source>
        <dbReference type="Proteomes" id="UP000481153"/>
    </source>
</evidence>